<dbReference type="CDD" id="cd03768">
    <property type="entry name" value="SR_ResInv"/>
    <property type="match status" value="1"/>
</dbReference>
<dbReference type="InterPro" id="IPR038109">
    <property type="entry name" value="DNA_bind_recomb_sf"/>
</dbReference>
<evidence type="ECO:0000256" key="1">
    <source>
        <dbReference type="ARBA" id="ARBA00023125"/>
    </source>
</evidence>
<evidence type="ECO:0000256" key="2">
    <source>
        <dbReference type="ARBA" id="ARBA00023172"/>
    </source>
</evidence>
<feature type="non-terminal residue" evidence="5">
    <location>
        <position position="1"/>
    </location>
</feature>
<dbReference type="InterPro" id="IPR011109">
    <property type="entry name" value="DNA_bind_recombinase_dom"/>
</dbReference>
<comment type="caution">
    <text evidence="5">The sequence shown here is derived from an EMBL/GenBank/DDBJ whole genome shotgun (WGS) entry which is preliminary data.</text>
</comment>
<dbReference type="InterPro" id="IPR006119">
    <property type="entry name" value="Resolv_N"/>
</dbReference>
<dbReference type="SMART" id="SM00857">
    <property type="entry name" value="Resolvase"/>
    <property type="match status" value="1"/>
</dbReference>
<evidence type="ECO:0000313" key="6">
    <source>
        <dbReference type="Proteomes" id="UP001330749"/>
    </source>
</evidence>
<keyword evidence="2" id="KW-0233">DNA recombination</keyword>
<dbReference type="PROSITE" id="PS51736">
    <property type="entry name" value="RECOMBINASES_3"/>
    <property type="match status" value="1"/>
</dbReference>
<dbReference type="Gene3D" id="3.90.1750.20">
    <property type="entry name" value="Putative Large Serine Recombinase, Chain B, Domain 2"/>
    <property type="match status" value="1"/>
</dbReference>
<evidence type="ECO:0000259" key="4">
    <source>
        <dbReference type="PROSITE" id="PS51737"/>
    </source>
</evidence>
<keyword evidence="1" id="KW-0238">DNA-binding</keyword>
<evidence type="ECO:0000259" key="3">
    <source>
        <dbReference type="PROSITE" id="PS51736"/>
    </source>
</evidence>
<name>A0ABU6NAQ8_9BACI</name>
<dbReference type="Gene3D" id="3.40.50.1390">
    <property type="entry name" value="Resolvase, N-terminal catalytic domain"/>
    <property type="match status" value="1"/>
</dbReference>
<reference evidence="5 6" key="1">
    <citation type="submission" date="2023-03" db="EMBL/GenBank/DDBJ databases">
        <title>Bacillus Genome Sequencing.</title>
        <authorList>
            <person name="Dunlap C."/>
        </authorList>
    </citation>
    <scope>NUCLEOTIDE SEQUENCE [LARGE SCALE GENOMIC DNA]</scope>
    <source>
        <strain evidence="5 6">B-14544</strain>
    </source>
</reference>
<feature type="domain" description="Recombinase" evidence="4">
    <location>
        <begin position="139"/>
        <end position="240"/>
    </location>
</feature>
<protein>
    <submittedName>
        <fullName evidence="5">Recombinase family protein</fullName>
    </submittedName>
</protein>
<dbReference type="EMBL" id="JARMQG010000044">
    <property type="protein sequence ID" value="MED3561770.1"/>
    <property type="molecule type" value="Genomic_DNA"/>
</dbReference>
<dbReference type="PROSITE" id="PS51737">
    <property type="entry name" value="RECOMBINASE_DNA_BIND"/>
    <property type="match status" value="1"/>
</dbReference>
<dbReference type="Proteomes" id="UP001330749">
    <property type="component" value="Unassembled WGS sequence"/>
</dbReference>
<dbReference type="Pfam" id="PF00239">
    <property type="entry name" value="Resolvase"/>
    <property type="match status" value="1"/>
</dbReference>
<sequence length="454" mass="52866">GYSIPAQKGRLTAFCVAQGWPNVRFYIDEGVSAKDMNRPKLQLLLDHVKGGQINVLLVYRLDRFTRRVKDLKQMLEFLEAHNCAFKSATEPYDTSTAMGKLFITIVAALAEWETDNLSERIKMALENKVSGGERVGSVPYGFDLTEDEKLIANEEQSAVVIEMIEKAKSGMSSSQIAQHLNKTNDDRVWHPTGVLRVLRNPALYGATRWNDKVYEDTHTGLITRSEYFRLQRMLEDRSIHHNRDVQSIYLFQGKLYCPHCRNVLSVNRYVRTKKDGTQTQGAVYKCQACWKKGNTMLSVGEHRFVDALKEYMKNVKLDEKYIEPPKENNELEKLQKELKKVEKKREKFQRAWAADKMTDEEFDKLMDETRDIYEELKMKIVAFKEPVEVDLEAIKKSVFTFNESFHYLSQEEKRNFISQFIRRIEFNVIPQPPQRPDRAKKGKGLVVLSYVEFY</sequence>
<organism evidence="5 6">
    <name type="scientific">Bacillus xiapuensis</name>
    <dbReference type="NCBI Taxonomy" id="2014075"/>
    <lineage>
        <taxon>Bacteria</taxon>
        <taxon>Bacillati</taxon>
        <taxon>Bacillota</taxon>
        <taxon>Bacilli</taxon>
        <taxon>Bacillales</taxon>
        <taxon>Bacillaceae</taxon>
        <taxon>Bacillus</taxon>
    </lineage>
</organism>
<evidence type="ECO:0000313" key="5">
    <source>
        <dbReference type="EMBL" id="MED3561770.1"/>
    </source>
</evidence>
<dbReference type="SUPFAM" id="SSF53041">
    <property type="entry name" value="Resolvase-like"/>
    <property type="match status" value="1"/>
</dbReference>
<dbReference type="PANTHER" id="PTHR30461">
    <property type="entry name" value="DNA-INVERTASE FROM LAMBDOID PROPHAGE"/>
    <property type="match status" value="1"/>
</dbReference>
<dbReference type="PANTHER" id="PTHR30461:SF2">
    <property type="entry name" value="SERINE RECOMBINASE PINE-RELATED"/>
    <property type="match status" value="1"/>
</dbReference>
<keyword evidence="6" id="KW-1185">Reference proteome</keyword>
<proteinExistence type="predicted"/>
<gene>
    <name evidence="5" type="ORF">P4447_04320</name>
</gene>
<feature type="domain" description="Resolvase/invertase-type recombinase catalytic" evidence="3">
    <location>
        <begin position="1"/>
        <end position="132"/>
    </location>
</feature>
<dbReference type="InterPro" id="IPR050639">
    <property type="entry name" value="SSR_resolvase"/>
</dbReference>
<dbReference type="RefSeq" id="WP_327966685.1">
    <property type="nucleotide sequence ID" value="NZ_JARMQG010000044.1"/>
</dbReference>
<dbReference type="InterPro" id="IPR036162">
    <property type="entry name" value="Resolvase-like_N_sf"/>
</dbReference>
<accession>A0ABU6NAQ8</accession>
<dbReference type="Pfam" id="PF07508">
    <property type="entry name" value="Recombinase"/>
    <property type="match status" value="1"/>
</dbReference>